<evidence type="ECO:0000313" key="2">
    <source>
        <dbReference type="Proteomes" id="UP001054874"/>
    </source>
</evidence>
<name>A0A9E6XCF2_9VIRU</name>
<evidence type="ECO:0000313" key="1">
    <source>
        <dbReference type="EMBL" id="UBF42582.1"/>
    </source>
</evidence>
<dbReference type="EMBL" id="MZ558518">
    <property type="protein sequence ID" value="UBF42582.1"/>
    <property type="molecule type" value="Genomic_RNA"/>
</dbReference>
<keyword evidence="2" id="KW-1185">Reference proteome</keyword>
<organism evidence="1 2">
    <name type="scientific">Acinetobacter phage CAP7</name>
    <dbReference type="NCBI Taxonomy" id="2822590"/>
    <lineage>
        <taxon>Viruses</taxon>
        <taxon>Riboviria</taxon>
        <taxon>Orthornavirae</taxon>
        <taxon>Duplornaviricota</taxon>
        <taxon>Vidaverviricetes</taxon>
        <taxon>Mindivirales</taxon>
        <taxon>Cystoviridae</taxon>
        <taxon>Zetacystovirus</taxon>
        <taxon>Zetacystovirus CAP</taxon>
    </lineage>
</organism>
<proteinExistence type="predicted"/>
<accession>A0A9E6XCF2</accession>
<dbReference type="Proteomes" id="UP001054874">
    <property type="component" value="Genome"/>
</dbReference>
<protein>
    <submittedName>
        <fullName evidence="1">Uncharacterized protein</fullName>
    </submittedName>
</protein>
<sequence length="333" mass="36790">MRLFAEGSPYSVQSANRQPAATLPTRQVSPVDVEYKLRLLKVATQDKAPAAFASSPIRASKPYSYVPIKEQSQMSKAELIYDGISLFAKSLWPVELARLSISSTAKDHVYNRYLNAAQRAMVKKGYQLFINSTIAGDLNEFGREHSKKRMTGKEIKKLAQAFDRQFTFMGDLGESGIFTFLVSNEWDVKSDKQYEAKKATLYTTTPVGGMKGGGWDPVRKIPTGAYWGITQFGTATYNTVLAHAKGYGVDLPVSRSDMTFGQMLVAAYVLAITRQPTLVALGIEVNPATVYINHNQGNGVWTKKGAKQIKASAWDGQSTQVQTLLRSYGFQRA</sequence>
<reference evidence="1 2" key="1">
    <citation type="journal article" date="2021" name="Viruses">
        <title>RNA and Sugars, Unique Properties of Bacteriophages Infecting Multidrug Resistant Acinetobacter radioresistens Strain LH6.</title>
        <authorList>
            <person name="Crippen C.S."/>
            <person name="Zhou B."/>
            <person name="Andresen S."/>
            <person name="Patry R.T."/>
            <person name="Muszynski A."/>
            <person name="Parker C.T."/>
            <person name="Cooper K.K."/>
            <person name="Szymanski C.M."/>
        </authorList>
    </citation>
    <scope>NUCLEOTIDE SEQUENCE [LARGE SCALE GENOMIC DNA]</scope>
    <source>
        <strain evidence="1 2">CAP7</strain>
    </source>
</reference>